<comment type="caution">
    <text evidence="8">The sequence shown here is derived from an EMBL/GenBank/DDBJ whole genome shotgun (WGS) entry which is preliminary data.</text>
</comment>
<evidence type="ECO:0000256" key="6">
    <source>
        <dbReference type="SAM" id="Phobius"/>
    </source>
</evidence>
<evidence type="ECO:0000256" key="3">
    <source>
        <dbReference type="ARBA" id="ARBA00022692"/>
    </source>
</evidence>
<gene>
    <name evidence="8" type="ORF">ACFQY8_02720</name>
</gene>
<dbReference type="Pfam" id="PF07690">
    <property type="entry name" value="MFS_1"/>
    <property type="match status" value="2"/>
</dbReference>
<feature type="transmembrane region" description="Helical" evidence="6">
    <location>
        <begin position="21"/>
        <end position="41"/>
    </location>
</feature>
<proteinExistence type="predicted"/>
<feature type="transmembrane region" description="Helical" evidence="6">
    <location>
        <begin position="220"/>
        <end position="241"/>
    </location>
</feature>
<feature type="transmembrane region" description="Helical" evidence="6">
    <location>
        <begin position="87"/>
        <end position="116"/>
    </location>
</feature>
<dbReference type="Gene3D" id="1.20.1250.20">
    <property type="entry name" value="MFS general substrate transporter like domains"/>
    <property type="match status" value="1"/>
</dbReference>
<evidence type="ECO:0000256" key="5">
    <source>
        <dbReference type="ARBA" id="ARBA00023136"/>
    </source>
</evidence>
<evidence type="ECO:0000313" key="9">
    <source>
        <dbReference type="Proteomes" id="UP001597036"/>
    </source>
</evidence>
<name>A0ABW2Y332_9BIFI</name>
<dbReference type="RefSeq" id="WP_377938368.1">
    <property type="nucleotide sequence ID" value="NZ_JBHTHQ010000013.1"/>
</dbReference>
<feature type="transmembrane region" description="Helical" evidence="6">
    <location>
        <begin position="253"/>
        <end position="276"/>
    </location>
</feature>
<keyword evidence="3 6" id="KW-0812">Transmembrane</keyword>
<feature type="transmembrane region" description="Helical" evidence="6">
    <location>
        <begin position="371"/>
        <end position="391"/>
    </location>
</feature>
<comment type="subcellular location">
    <subcellularLocation>
        <location evidence="1">Cell membrane</location>
        <topology evidence="1">Multi-pass membrane protein</topology>
    </subcellularLocation>
</comment>
<keyword evidence="5 6" id="KW-0472">Membrane</keyword>
<evidence type="ECO:0000256" key="1">
    <source>
        <dbReference type="ARBA" id="ARBA00004651"/>
    </source>
</evidence>
<dbReference type="InterPro" id="IPR020846">
    <property type="entry name" value="MFS_dom"/>
</dbReference>
<dbReference type="InterPro" id="IPR036259">
    <property type="entry name" value="MFS_trans_sf"/>
</dbReference>
<keyword evidence="4 6" id="KW-1133">Transmembrane helix</keyword>
<dbReference type="PANTHER" id="PTHR23513:SF6">
    <property type="entry name" value="MAJOR FACILITATOR SUPERFAMILY ASSOCIATED DOMAIN-CONTAINING PROTEIN"/>
    <property type="match status" value="1"/>
</dbReference>
<dbReference type="SUPFAM" id="SSF103473">
    <property type="entry name" value="MFS general substrate transporter"/>
    <property type="match status" value="1"/>
</dbReference>
<evidence type="ECO:0000313" key="8">
    <source>
        <dbReference type="EMBL" id="MFD0704663.1"/>
    </source>
</evidence>
<accession>A0ABW2Y332</accession>
<dbReference type="EMBL" id="JBHTHQ010000013">
    <property type="protein sequence ID" value="MFD0704663.1"/>
    <property type="molecule type" value="Genomic_DNA"/>
</dbReference>
<feature type="domain" description="Major facilitator superfamily (MFS) profile" evidence="7">
    <location>
        <begin position="219"/>
        <end position="410"/>
    </location>
</feature>
<dbReference type="PROSITE" id="PS50850">
    <property type="entry name" value="MFS"/>
    <property type="match status" value="1"/>
</dbReference>
<sequence>MTDKVPFYKTSIYRRWFTADTSLAIGGALWSFSFPLVAFALTQDVQASGWAVTASEIIGQIAYFFGGTVVDRRDRRKLMILQASSAIIIWGFISVLLIIHALTLPVLVIAVCIYTLMSTVISPASNAMLLSIVSTEDFPQANSVNESRDSVVEMASSPFGGVLYAFAHWLPFLGTVLVNIVGLIASILIPQLPRPEGTKQDSFIKEFVTGWKWAYQKKTIVSTCIVAMIMNFGLVGEGYLIELHLVSRGVSAVQIGFLSTALMLGILLGSIISTALTPKVHGGFTIIISFFIMALVLVPLIFTDNFWVILVSNFLLGLPFPLMHAMLLGFTYTKTPENMQGRVQSAIGGPGGLLAMFGGAVAGWLLAHTSWMVSIILFIVFILAGATISIFSSGIRSIPHTDQWDSFEML</sequence>
<keyword evidence="2" id="KW-1003">Cell membrane</keyword>
<evidence type="ECO:0000256" key="4">
    <source>
        <dbReference type="ARBA" id="ARBA00022989"/>
    </source>
</evidence>
<feature type="transmembrane region" description="Helical" evidence="6">
    <location>
        <begin position="308"/>
        <end position="333"/>
    </location>
</feature>
<feature type="transmembrane region" description="Helical" evidence="6">
    <location>
        <begin position="283"/>
        <end position="302"/>
    </location>
</feature>
<evidence type="ECO:0000256" key="2">
    <source>
        <dbReference type="ARBA" id="ARBA00022475"/>
    </source>
</evidence>
<feature type="transmembrane region" description="Helical" evidence="6">
    <location>
        <begin position="345"/>
        <end position="365"/>
    </location>
</feature>
<keyword evidence="9" id="KW-1185">Reference proteome</keyword>
<feature type="transmembrane region" description="Helical" evidence="6">
    <location>
        <begin position="47"/>
        <end position="66"/>
    </location>
</feature>
<feature type="transmembrane region" description="Helical" evidence="6">
    <location>
        <begin position="166"/>
        <end position="189"/>
    </location>
</feature>
<dbReference type="Proteomes" id="UP001597036">
    <property type="component" value="Unassembled WGS sequence"/>
</dbReference>
<protein>
    <submittedName>
        <fullName evidence="8">MFS transporter</fullName>
    </submittedName>
</protein>
<dbReference type="PANTHER" id="PTHR23513">
    <property type="entry name" value="INTEGRAL MEMBRANE EFFLUX PROTEIN-RELATED"/>
    <property type="match status" value="1"/>
</dbReference>
<organism evidence="8 9">
    <name type="scientific">Alloscardovia venturai</name>
    <dbReference type="NCBI Taxonomy" id="1769421"/>
    <lineage>
        <taxon>Bacteria</taxon>
        <taxon>Bacillati</taxon>
        <taxon>Actinomycetota</taxon>
        <taxon>Actinomycetes</taxon>
        <taxon>Bifidobacteriales</taxon>
        <taxon>Bifidobacteriaceae</taxon>
        <taxon>Alloscardovia</taxon>
    </lineage>
</organism>
<reference evidence="9" key="1">
    <citation type="journal article" date="2019" name="Int. J. Syst. Evol. Microbiol.">
        <title>The Global Catalogue of Microorganisms (GCM) 10K type strain sequencing project: providing services to taxonomists for standard genome sequencing and annotation.</title>
        <authorList>
            <consortium name="The Broad Institute Genomics Platform"/>
            <consortium name="The Broad Institute Genome Sequencing Center for Infectious Disease"/>
            <person name="Wu L."/>
            <person name="Ma J."/>
        </authorList>
    </citation>
    <scope>NUCLEOTIDE SEQUENCE [LARGE SCALE GENOMIC DNA]</scope>
    <source>
        <strain evidence="9">CCM 8604</strain>
    </source>
</reference>
<dbReference type="InterPro" id="IPR011701">
    <property type="entry name" value="MFS"/>
</dbReference>
<evidence type="ECO:0000259" key="7">
    <source>
        <dbReference type="PROSITE" id="PS50850"/>
    </source>
</evidence>
<dbReference type="CDD" id="cd06173">
    <property type="entry name" value="MFS_MefA_like"/>
    <property type="match status" value="1"/>
</dbReference>